<dbReference type="InterPro" id="IPR025660">
    <property type="entry name" value="Pept_his_AS"/>
</dbReference>
<evidence type="ECO:0000256" key="5">
    <source>
        <dbReference type="SAM" id="SignalP"/>
    </source>
</evidence>
<dbReference type="InterPro" id="IPR039417">
    <property type="entry name" value="Peptidase_C1A_papain-like"/>
</dbReference>
<dbReference type="SMART" id="SM00645">
    <property type="entry name" value="Pept_C1"/>
    <property type="match status" value="1"/>
</dbReference>
<keyword evidence="5" id="KW-0732">Signal</keyword>
<organism evidence="8">
    <name type="scientific">Alexandrium monilatum</name>
    <dbReference type="NCBI Taxonomy" id="311494"/>
    <lineage>
        <taxon>Eukaryota</taxon>
        <taxon>Sar</taxon>
        <taxon>Alveolata</taxon>
        <taxon>Dinophyceae</taxon>
        <taxon>Gonyaulacales</taxon>
        <taxon>Pyrocystaceae</taxon>
        <taxon>Alexandrium</taxon>
    </lineage>
</organism>
<reference evidence="8" key="1">
    <citation type="submission" date="2021-01" db="EMBL/GenBank/DDBJ databases">
        <authorList>
            <person name="Corre E."/>
            <person name="Pelletier E."/>
            <person name="Niang G."/>
            <person name="Scheremetjew M."/>
            <person name="Finn R."/>
            <person name="Kale V."/>
            <person name="Holt S."/>
            <person name="Cochrane G."/>
            <person name="Meng A."/>
            <person name="Brown T."/>
            <person name="Cohen L."/>
        </authorList>
    </citation>
    <scope>NUCLEOTIDE SEQUENCE</scope>
    <source>
        <strain evidence="8">CCMP3105</strain>
    </source>
</reference>
<proteinExistence type="inferred from homology"/>
<feature type="signal peptide" evidence="5">
    <location>
        <begin position="1"/>
        <end position="21"/>
    </location>
</feature>
<dbReference type="CDD" id="cd02248">
    <property type="entry name" value="Peptidase_C1A"/>
    <property type="match status" value="1"/>
</dbReference>
<feature type="compositionally biased region" description="Low complexity" evidence="4">
    <location>
        <begin position="100"/>
        <end position="112"/>
    </location>
</feature>
<dbReference type="PROSITE" id="PS00639">
    <property type="entry name" value="THIOL_PROTEASE_HIS"/>
    <property type="match status" value="1"/>
</dbReference>
<evidence type="ECO:0000256" key="4">
    <source>
        <dbReference type="SAM" id="MobiDB-lite"/>
    </source>
</evidence>
<keyword evidence="3" id="KW-1015">Disulfide bond</keyword>
<dbReference type="PRINTS" id="PR00705">
    <property type="entry name" value="PAPAIN"/>
</dbReference>
<evidence type="ECO:0000259" key="7">
    <source>
        <dbReference type="SMART" id="SM00848"/>
    </source>
</evidence>
<feature type="chain" id="PRO_5030705669" description="Peptidase C1A papain C-terminal domain-containing protein" evidence="5">
    <location>
        <begin position="22"/>
        <end position="414"/>
    </location>
</feature>
<keyword evidence="2" id="KW-0865">Zymogen</keyword>
<dbReference type="Gene3D" id="3.90.70.10">
    <property type="entry name" value="Cysteine proteinases"/>
    <property type="match status" value="1"/>
</dbReference>
<protein>
    <recommendedName>
        <fullName evidence="9">Peptidase C1A papain C-terminal domain-containing protein</fullName>
    </recommendedName>
</protein>
<dbReference type="Pfam" id="PF08246">
    <property type="entry name" value="Inhibitor_I29"/>
    <property type="match status" value="1"/>
</dbReference>
<evidence type="ECO:0000256" key="2">
    <source>
        <dbReference type="ARBA" id="ARBA00023145"/>
    </source>
</evidence>
<dbReference type="SUPFAM" id="SSF54001">
    <property type="entry name" value="Cysteine proteinases"/>
    <property type="match status" value="1"/>
</dbReference>
<accession>A0A7S4T765</accession>
<evidence type="ECO:0000259" key="6">
    <source>
        <dbReference type="SMART" id="SM00645"/>
    </source>
</evidence>
<sequence>MALTDSLMLASLVALCPSIGALKSDFSEPELDAFHSYMREHGRSYRLGSAEYRRRLSLFSRRAAEVEAHNSRADRLWSAGINHLSDRTAEELARLRGRRGAASAGGAAPARPSGGGTFLSQRGQGRALPALPQEFMNWTSLESAGRIIDQGGCGSCWAVSSAAVLQQHLEIYSPASKRTFSAQELVSCVPNPHMCGGAGGCEGATIELAFHWALNEGLAEEREAPYSGTDGVCQKRSSGGMLQLGGGYADLSVDDLAKPGVHLARSGARGLSFGMHGWERLPENEYEPLLRAVYERGPVGVSVAADTWSMYSSGIFDSCKQDAVIDHAVVLVGYGKEEKLGKSFYLIQNSWGSAWGERGHIRLLRREDDAQRCGIDHQPELGTACEGGPKQVKVCGMCGILYDSTVPHFKPLPA</sequence>
<feature type="region of interest" description="Disordered" evidence="4">
    <location>
        <begin position="95"/>
        <end position="123"/>
    </location>
</feature>
<dbReference type="GO" id="GO:0006508">
    <property type="term" value="P:proteolysis"/>
    <property type="evidence" value="ECO:0007669"/>
    <property type="project" value="InterPro"/>
</dbReference>
<dbReference type="Pfam" id="PF00112">
    <property type="entry name" value="Peptidase_C1"/>
    <property type="match status" value="1"/>
</dbReference>
<dbReference type="InterPro" id="IPR000668">
    <property type="entry name" value="Peptidase_C1A_C"/>
</dbReference>
<comment type="similarity">
    <text evidence="1">Belongs to the peptidase C1 family.</text>
</comment>
<feature type="domain" description="Peptidase C1A papain C-terminal" evidence="6">
    <location>
        <begin position="132"/>
        <end position="383"/>
    </location>
</feature>
<evidence type="ECO:0008006" key="9">
    <source>
        <dbReference type="Google" id="ProtNLM"/>
    </source>
</evidence>
<dbReference type="InterPro" id="IPR000169">
    <property type="entry name" value="Pept_cys_AS"/>
</dbReference>
<evidence type="ECO:0000313" key="8">
    <source>
        <dbReference type="EMBL" id="CAE4667333.1"/>
    </source>
</evidence>
<gene>
    <name evidence="8" type="ORF">AMON00008_LOCUS63723</name>
</gene>
<dbReference type="PANTHER" id="PTHR12411">
    <property type="entry name" value="CYSTEINE PROTEASE FAMILY C1-RELATED"/>
    <property type="match status" value="1"/>
</dbReference>
<feature type="domain" description="Cathepsin propeptide inhibitor" evidence="7">
    <location>
        <begin position="34"/>
        <end position="92"/>
    </location>
</feature>
<name>A0A7S4T765_9DINO</name>
<dbReference type="AlphaFoldDB" id="A0A7S4T765"/>
<dbReference type="PROSITE" id="PS00139">
    <property type="entry name" value="THIOL_PROTEASE_CYS"/>
    <property type="match status" value="1"/>
</dbReference>
<dbReference type="InterPro" id="IPR013201">
    <property type="entry name" value="Prot_inhib_I29"/>
</dbReference>
<evidence type="ECO:0000256" key="1">
    <source>
        <dbReference type="ARBA" id="ARBA00008455"/>
    </source>
</evidence>
<dbReference type="InterPro" id="IPR038765">
    <property type="entry name" value="Papain-like_cys_pep_sf"/>
</dbReference>
<dbReference type="InterPro" id="IPR013128">
    <property type="entry name" value="Peptidase_C1A"/>
</dbReference>
<evidence type="ECO:0000256" key="3">
    <source>
        <dbReference type="ARBA" id="ARBA00023157"/>
    </source>
</evidence>
<dbReference type="SMART" id="SM00848">
    <property type="entry name" value="Inhibitor_I29"/>
    <property type="match status" value="1"/>
</dbReference>
<dbReference type="EMBL" id="HBNR01088885">
    <property type="protein sequence ID" value="CAE4667333.1"/>
    <property type="molecule type" value="Transcribed_RNA"/>
</dbReference>
<dbReference type="GO" id="GO:0008234">
    <property type="term" value="F:cysteine-type peptidase activity"/>
    <property type="evidence" value="ECO:0007669"/>
    <property type="project" value="InterPro"/>
</dbReference>